<evidence type="ECO:0000313" key="13">
    <source>
        <dbReference type="Proteomes" id="UP000248724"/>
    </source>
</evidence>
<comment type="similarity">
    <text evidence="3">Belongs to the RNase H family.</text>
</comment>
<dbReference type="CDD" id="cd09278">
    <property type="entry name" value="RNase_HI_prokaryote_like"/>
    <property type="match status" value="1"/>
</dbReference>
<evidence type="ECO:0000256" key="7">
    <source>
        <dbReference type="ARBA" id="ARBA00022723"/>
    </source>
</evidence>
<evidence type="ECO:0000256" key="10">
    <source>
        <dbReference type="ARBA" id="ARBA00022842"/>
    </source>
</evidence>
<organism evidence="12 13">
    <name type="scientific">Candidatus Aeolococcus gillhamiae</name>
    <dbReference type="NCBI Taxonomy" id="3127015"/>
    <lineage>
        <taxon>Bacteria</taxon>
        <taxon>Bacillati</taxon>
        <taxon>Candidatus Dormiibacterota</taxon>
        <taxon>Candidatus Dormibacteria</taxon>
        <taxon>Candidatus Aeolococcales</taxon>
        <taxon>Candidatus Aeolococcaceae</taxon>
        <taxon>Candidatus Aeolococcus</taxon>
    </lineage>
</organism>
<comment type="caution">
    <text evidence="12">The sequence shown here is derived from an EMBL/GenBank/DDBJ whole genome shotgun (WGS) entry which is preliminary data.</text>
</comment>
<comment type="subunit">
    <text evidence="4">Monomer.</text>
</comment>
<dbReference type="InterPro" id="IPR002156">
    <property type="entry name" value="RNaseH_domain"/>
</dbReference>
<name>A0A2W5Z094_9BACT</name>
<comment type="catalytic activity">
    <reaction evidence="1">
        <text>Endonucleolytic cleavage to 5'-phosphomonoester.</text>
        <dbReference type="EC" id="3.1.26.4"/>
    </reaction>
</comment>
<dbReference type="InterPro" id="IPR022892">
    <property type="entry name" value="RNaseHI"/>
</dbReference>
<evidence type="ECO:0000313" key="12">
    <source>
        <dbReference type="EMBL" id="PZR78683.1"/>
    </source>
</evidence>
<dbReference type="EMBL" id="QHBU01000250">
    <property type="protein sequence ID" value="PZR78683.1"/>
    <property type="molecule type" value="Genomic_DNA"/>
</dbReference>
<dbReference type="AlphaFoldDB" id="A0A2W5Z094"/>
<dbReference type="InterPro" id="IPR050092">
    <property type="entry name" value="RNase_H"/>
</dbReference>
<dbReference type="PROSITE" id="PS50879">
    <property type="entry name" value="RNASE_H_1"/>
    <property type="match status" value="1"/>
</dbReference>
<keyword evidence="9" id="KW-0378">Hydrolase</keyword>
<dbReference type="GO" id="GO:0043137">
    <property type="term" value="P:DNA replication, removal of RNA primer"/>
    <property type="evidence" value="ECO:0007669"/>
    <property type="project" value="TreeGrafter"/>
</dbReference>
<evidence type="ECO:0000256" key="8">
    <source>
        <dbReference type="ARBA" id="ARBA00022759"/>
    </source>
</evidence>
<sequence length="163" mass="17832">MLQLRPHRGPVTSTVIAYTDGACSGNPGAGAWAYRVEWPDGSVDEAAAAEPMTTNNREELKAVREALRGIRARIGDDPQWRIVVRTDSLGVINWLTRQWKRKANLDLFPTIDPLVDGRVRFEHVRGHSGEPGNERVDALAVAAVARQLAGDIPPAPPQGELQL</sequence>
<dbReference type="InterPro" id="IPR012337">
    <property type="entry name" value="RNaseH-like_sf"/>
</dbReference>
<reference evidence="12 13" key="1">
    <citation type="journal article" date="2017" name="Nature">
        <title>Atmospheric trace gases support primary production in Antarctic desert surface soil.</title>
        <authorList>
            <person name="Ji M."/>
            <person name="Greening C."/>
            <person name="Vanwonterghem I."/>
            <person name="Carere C.R."/>
            <person name="Bay S.K."/>
            <person name="Steen J.A."/>
            <person name="Montgomery K."/>
            <person name="Lines T."/>
            <person name="Beardall J."/>
            <person name="van Dorst J."/>
            <person name="Snape I."/>
            <person name="Stott M.B."/>
            <person name="Hugenholtz P."/>
            <person name="Ferrari B.C."/>
        </authorList>
    </citation>
    <scope>NUCLEOTIDE SEQUENCE [LARGE SCALE GENOMIC DNA]</scope>
    <source>
        <strain evidence="12">RRmetagenome_bin12</strain>
    </source>
</reference>
<keyword evidence="10" id="KW-0460">Magnesium</keyword>
<proteinExistence type="inferred from homology"/>
<comment type="cofactor">
    <cofactor evidence="2">
        <name>Mg(2+)</name>
        <dbReference type="ChEBI" id="CHEBI:18420"/>
    </cofactor>
</comment>
<dbReference type="InterPro" id="IPR036397">
    <property type="entry name" value="RNaseH_sf"/>
</dbReference>
<evidence type="ECO:0000256" key="2">
    <source>
        <dbReference type="ARBA" id="ARBA00001946"/>
    </source>
</evidence>
<dbReference type="EC" id="3.1.26.4" evidence="5"/>
<gene>
    <name evidence="12" type="ORF">DLM65_12310</name>
</gene>
<keyword evidence="8" id="KW-0255">Endonuclease</keyword>
<evidence type="ECO:0000256" key="1">
    <source>
        <dbReference type="ARBA" id="ARBA00000077"/>
    </source>
</evidence>
<accession>A0A2W5Z094</accession>
<dbReference type="Proteomes" id="UP000248724">
    <property type="component" value="Unassembled WGS sequence"/>
</dbReference>
<keyword evidence="7" id="KW-0479">Metal-binding</keyword>
<evidence type="ECO:0000256" key="4">
    <source>
        <dbReference type="ARBA" id="ARBA00011245"/>
    </source>
</evidence>
<evidence type="ECO:0000259" key="11">
    <source>
        <dbReference type="PROSITE" id="PS50879"/>
    </source>
</evidence>
<keyword evidence="6" id="KW-0540">Nuclease</keyword>
<evidence type="ECO:0000256" key="5">
    <source>
        <dbReference type="ARBA" id="ARBA00012180"/>
    </source>
</evidence>
<dbReference type="PANTHER" id="PTHR10642:SF26">
    <property type="entry name" value="RIBONUCLEASE H1"/>
    <property type="match status" value="1"/>
</dbReference>
<dbReference type="SUPFAM" id="SSF53098">
    <property type="entry name" value="Ribonuclease H-like"/>
    <property type="match status" value="1"/>
</dbReference>
<feature type="domain" description="RNase H type-1" evidence="11">
    <location>
        <begin position="11"/>
        <end position="145"/>
    </location>
</feature>
<evidence type="ECO:0000256" key="3">
    <source>
        <dbReference type="ARBA" id="ARBA00005300"/>
    </source>
</evidence>
<dbReference type="GO" id="GO:0003676">
    <property type="term" value="F:nucleic acid binding"/>
    <property type="evidence" value="ECO:0007669"/>
    <property type="project" value="InterPro"/>
</dbReference>
<evidence type="ECO:0000256" key="6">
    <source>
        <dbReference type="ARBA" id="ARBA00022722"/>
    </source>
</evidence>
<protein>
    <recommendedName>
        <fullName evidence="5">ribonuclease H</fullName>
        <ecNumber evidence="5">3.1.26.4</ecNumber>
    </recommendedName>
</protein>
<dbReference type="PANTHER" id="PTHR10642">
    <property type="entry name" value="RIBONUCLEASE H1"/>
    <property type="match status" value="1"/>
</dbReference>
<dbReference type="Gene3D" id="3.30.420.10">
    <property type="entry name" value="Ribonuclease H-like superfamily/Ribonuclease H"/>
    <property type="match status" value="1"/>
</dbReference>
<dbReference type="GO" id="GO:0046872">
    <property type="term" value="F:metal ion binding"/>
    <property type="evidence" value="ECO:0007669"/>
    <property type="project" value="UniProtKB-KW"/>
</dbReference>
<evidence type="ECO:0000256" key="9">
    <source>
        <dbReference type="ARBA" id="ARBA00022801"/>
    </source>
</evidence>
<dbReference type="GO" id="GO:0004523">
    <property type="term" value="F:RNA-DNA hybrid ribonuclease activity"/>
    <property type="evidence" value="ECO:0007669"/>
    <property type="project" value="UniProtKB-EC"/>
</dbReference>
<dbReference type="Pfam" id="PF00075">
    <property type="entry name" value="RNase_H"/>
    <property type="match status" value="1"/>
</dbReference>